<evidence type="ECO:0000313" key="1">
    <source>
        <dbReference type="EMBL" id="GAB1219965.1"/>
    </source>
</evidence>
<evidence type="ECO:0000313" key="2">
    <source>
        <dbReference type="Proteomes" id="UP001628156"/>
    </source>
</evidence>
<organism evidence="1 2">
    <name type="scientific">Entamoeba nuttalli</name>
    <dbReference type="NCBI Taxonomy" id="412467"/>
    <lineage>
        <taxon>Eukaryota</taxon>
        <taxon>Amoebozoa</taxon>
        <taxon>Evosea</taxon>
        <taxon>Archamoebae</taxon>
        <taxon>Mastigamoebida</taxon>
        <taxon>Entamoebidae</taxon>
        <taxon>Entamoeba</taxon>
    </lineage>
</organism>
<proteinExistence type="predicted"/>
<comment type="caution">
    <text evidence="1">The sequence shown here is derived from an EMBL/GenBank/DDBJ whole genome shotgun (WGS) entry which is preliminary data.</text>
</comment>
<protein>
    <recommendedName>
        <fullName evidence="3">TLDc domain-containing protein</fullName>
    </recommendedName>
</protein>
<name>A0ABQ0DAT7_9EUKA</name>
<gene>
    <name evidence="1" type="ORF">ENUP19_0047G0024</name>
</gene>
<dbReference type="EMBL" id="BAAFRS010000047">
    <property type="protein sequence ID" value="GAB1219965.1"/>
    <property type="molecule type" value="Genomic_DNA"/>
</dbReference>
<keyword evidence="2" id="KW-1185">Reference proteome</keyword>
<sequence length="242" mass="27579">MEVIDNALSTIKDDDIITGKQLKQIITPISIVLSTLSIRVSVIDHLPVFAGSGINTKKRNEVKSPLLSALHTLSELEDDKIFLKLKGWVNGNKAMVIYDTEYDEWNSNTFNKKIMSKGNISLLVFTEDKDVFGIHYKIPKVDVQSSLVDQNHFIFSIERHGKPTNKMWKSTQEEISCLTLFESGSFLFKTPAFSIQSVRGRKGSYVQTKLSQFYPMLKESKLTYIPYPSFFEVTRIVGVEWV</sequence>
<reference evidence="1 2" key="1">
    <citation type="journal article" date="2019" name="PLoS Negl. Trop. Dis.">
        <title>Whole genome sequencing of Entamoeba nuttalli reveals mammalian host-related molecular signatures and a novel octapeptide-repeat surface protein.</title>
        <authorList>
            <person name="Tanaka M."/>
            <person name="Makiuchi T."/>
            <person name="Komiyama T."/>
            <person name="Shiina T."/>
            <person name="Osaki K."/>
            <person name="Tachibana H."/>
        </authorList>
    </citation>
    <scope>NUCLEOTIDE SEQUENCE [LARGE SCALE GENOMIC DNA]</scope>
    <source>
        <strain evidence="1 2">P19-061405</strain>
    </source>
</reference>
<accession>A0ABQ0DAT7</accession>
<evidence type="ECO:0008006" key="3">
    <source>
        <dbReference type="Google" id="ProtNLM"/>
    </source>
</evidence>
<dbReference type="Proteomes" id="UP001628156">
    <property type="component" value="Unassembled WGS sequence"/>
</dbReference>